<evidence type="ECO:0000313" key="2">
    <source>
        <dbReference type="EMBL" id="CUS06068.1"/>
    </source>
</evidence>
<dbReference type="Proteomes" id="UP000215027">
    <property type="component" value="Chromosome II"/>
</dbReference>
<organism evidence="2 3">
    <name type="scientific">Candidatus Promineifilum breve</name>
    <dbReference type="NCBI Taxonomy" id="1806508"/>
    <lineage>
        <taxon>Bacteria</taxon>
        <taxon>Bacillati</taxon>
        <taxon>Chloroflexota</taxon>
        <taxon>Ardenticatenia</taxon>
        <taxon>Candidatus Promineifilales</taxon>
        <taxon>Candidatus Promineifilaceae</taxon>
        <taxon>Candidatus Promineifilum</taxon>
    </lineage>
</organism>
<feature type="transmembrane region" description="Helical" evidence="1">
    <location>
        <begin position="62"/>
        <end position="84"/>
    </location>
</feature>
<dbReference type="KEGG" id="pbf:CFX0092_B0534"/>
<keyword evidence="1" id="KW-0812">Transmembrane</keyword>
<dbReference type="AlphaFoldDB" id="A0A160T9C3"/>
<dbReference type="EMBL" id="LN890656">
    <property type="protein sequence ID" value="CUS06068.1"/>
    <property type="molecule type" value="Genomic_DNA"/>
</dbReference>
<accession>A0A160T9C3</accession>
<keyword evidence="3" id="KW-1185">Reference proteome</keyword>
<proteinExistence type="predicted"/>
<keyword evidence="1" id="KW-0472">Membrane</keyword>
<gene>
    <name evidence="2" type="ORF">CFX0092_B0534</name>
</gene>
<feature type="transmembrane region" description="Helical" evidence="1">
    <location>
        <begin position="35"/>
        <end position="55"/>
    </location>
</feature>
<protein>
    <submittedName>
        <fullName evidence="2">Uncharacterized protein</fullName>
    </submittedName>
</protein>
<evidence type="ECO:0000313" key="3">
    <source>
        <dbReference type="Proteomes" id="UP000215027"/>
    </source>
</evidence>
<dbReference type="OrthoDB" id="3296935at2"/>
<reference evidence="2" key="1">
    <citation type="submission" date="2016-01" db="EMBL/GenBank/DDBJ databases">
        <authorList>
            <person name="Mcilroy J.S."/>
            <person name="Karst M S."/>
            <person name="Albertsen M."/>
        </authorList>
    </citation>
    <scope>NUCLEOTIDE SEQUENCE</scope>
    <source>
        <strain evidence="2">Cfx-K</strain>
    </source>
</reference>
<evidence type="ECO:0000256" key="1">
    <source>
        <dbReference type="SAM" id="Phobius"/>
    </source>
</evidence>
<keyword evidence="1" id="KW-1133">Transmembrane helix</keyword>
<dbReference type="RefSeq" id="WP_157913354.1">
    <property type="nucleotide sequence ID" value="NZ_LN890656.1"/>
</dbReference>
<name>A0A160T9C3_9CHLR</name>
<sequence length="91" mass="9936">MCCILSLLIFIGPRIAGIGWYFLDTARWNAAFSNILWPIAGLLFLPWTTLTYVLMSPGGVSGLQWAVVAFGFLIDIGSIGGGGYSNRQRNH</sequence>